<organism evidence="1 2">
    <name type="scientific">Prevotella pectinovora</name>
    <dbReference type="NCBI Taxonomy" id="1602169"/>
    <lineage>
        <taxon>Bacteria</taxon>
        <taxon>Pseudomonadati</taxon>
        <taxon>Bacteroidota</taxon>
        <taxon>Bacteroidia</taxon>
        <taxon>Bacteroidales</taxon>
        <taxon>Prevotellaceae</taxon>
        <taxon>Prevotella</taxon>
    </lineage>
</organism>
<dbReference type="OrthoDB" id="9808028at2"/>
<keyword evidence="2" id="KW-1185">Reference proteome</keyword>
<dbReference type="Pfam" id="PF21980">
    <property type="entry name" value="MksE"/>
    <property type="match status" value="1"/>
</dbReference>
<protein>
    <submittedName>
        <fullName evidence="1">Uncharacterized protein</fullName>
    </submittedName>
</protein>
<reference evidence="1 2" key="1">
    <citation type="submission" date="2015-01" db="EMBL/GenBank/DDBJ databases">
        <title>Comparative genomics of non-oral Prevotella species.</title>
        <authorList>
            <person name="Accetto T."/>
            <person name="Nograsek B."/>
            <person name="Avgustin G."/>
        </authorList>
    </citation>
    <scope>NUCLEOTIDE SEQUENCE [LARGE SCALE GENOMIC DNA]</scope>
    <source>
        <strain evidence="1 2">P5-119</strain>
    </source>
</reference>
<dbReference type="RefSeq" id="WP_042517283.1">
    <property type="nucleotide sequence ID" value="NZ_JXQI01000025.1"/>
</dbReference>
<dbReference type="EMBL" id="JXQK01000010">
    <property type="protein sequence ID" value="KIP64866.1"/>
    <property type="molecule type" value="Genomic_DNA"/>
</dbReference>
<accession>A0A0D0IWW9</accession>
<evidence type="ECO:0000313" key="2">
    <source>
        <dbReference type="Proteomes" id="UP000032046"/>
    </source>
</evidence>
<dbReference type="STRING" id="1602171.ST44_00865"/>
<dbReference type="InterPro" id="IPR053841">
    <property type="entry name" value="MksE"/>
</dbReference>
<gene>
    <name evidence="1" type="ORF">ST44_00865</name>
</gene>
<name>A0A0D0IWW9_9BACT</name>
<sequence>MRYTKEIFDILSRGGFISQNSVSQQKTQLYDAIEDDYNEYLEYYKGIGFILESGNSYYYFTRTENKVDLENKIQRMAEWIDRVDFLKVFNSTFGPGFTFRKSNIMEQFANDIELKEKSGGLYPEEKSLENKVESLVKDLEKQGFVEMENELDGTYKVTSAFHYIEEMIDCLTIYETEDEQ</sequence>
<dbReference type="Proteomes" id="UP000032046">
    <property type="component" value="Unassembled WGS sequence"/>
</dbReference>
<dbReference type="AlphaFoldDB" id="A0A0D0IWW9"/>
<evidence type="ECO:0000313" key="1">
    <source>
        <dbReference type="EMBL" id="KIP64866.1"/>
    </source>
</evidence>
<comment type="caution">
    <text evidence="1">The sequence shown here is derived from an EMBL/GenBank/DDBJ whole genome shotgun (WGS) entry which is preliminary data.</text>
</comment>
<proteinExistence type="predicted"/>